<proteinExistence type="predicted"/>
<feature type="transmembrane region" description="Helical" evidence="6">
    <location>
        <begin position="230"/>
        <end position="250"/>
    </location>
</feature>
<dbReference type="AlphaFoldDB" id="A0A089NZZ8"/>
<comment type="subcellular location">
    <subcellularLocation>
        <location evidence="1">Cell membrane</location>
        <topology evidence="1">Multi-pass membrane protein</topology>
    </subcellularLocation>
</comment>
<dbReference type="Proteomes" id="UP000029492">
    <property type="component" value="Chromosome"/>
</dbReference>
<evidence type="ECO:0000256" key="6">
    <source>
        <dbReference type="SAM" id="Phobius"/>
    </source>
</evidence>
<accession>A0A089NZZ8</accession>
<dbReference type="Pfam" id="PF02653">
    <property type="entry name" value="BPD_transp_2"/>
    <property type="match status" value="1"/>
</dbReference>
<dbReference type="GO" id="GO:0015658">
    <property type="term" value="F:branched-chain amino acid transmembrane transporter activity"/>
    <property type="evidence" value="ECO:0007669"/>
    <property type="project" value="InterPro"/>
</dbReference>
<evidence type="ECO:0000256" key="1">
    <source>
        <dbReference type="ARBA" id="ARBA00004651"/>
    </source>
</evidence>
<dbReference type="InterPro" id="IPR043428">
    <property type="entry name" value="LivM-like"/>
</dbReference>
<protein>
    <submittedName>
        <fullName evidence="7">Branched-chain amino acid transport system permease protein</fullName>
    </submittedName>
</protein>
<dbReference type="STRING" id="693986.MOC_5217"/>
<feature type="transmembrane region" description="Helical" evidence="6">
    <location>
        <begin position="76"/>
        <end position="95"/>
    </location>
</feature>
<feature type="transmembrane region" description="Helical" evidence="6">
    <location>
        <begin position="101"/>
        <end position="123"/>
    </location>
</feature>
<dbReference type="InterPro" id="IPR001851">
    <property type="entry name" value="ABC_transp_permease"/>
</dbReference>
<dbReference type="RefSeq" id="WP_043379245.1">
    <property type="nucleotide sequence ID" value="NZ_CP003811.1"/>
</dbReference>
<feature type="transmembrane region" description="Helical" evidence="6">
    <location>
        <begin position="270"/>
        <end position="297"/>
    </location>
</feature>
<keyword evidence="8" id="KW-1185">Reference proteome</keyword>
<reference evidence="7 8" key="1">
    <citation type="journal article" date="2014" name="PLoS ONE">
        <title>Genome Information of Methylobacterium oryzae, a Plant-Probiotic Methylotroph in the Phyllosphere.</title>
        <authorList>
            <person name="Kwak M.J."/>
            <person name="Jeong H."/>
            <person name="Madhaiyan M."/>
            <person name="Lee Y."/>
            <person name="Sa T.M."/>
            <person name="Oh T.K."/>
            <person name="Kim J.F."/>
        </authorList>
    </citation>
    <scope>NUCLEOTIDE SEQUENCE [LARGE SCALE GENOMIC DNA]</scope>
    <source>
        <strain evidence="7 8">CBMB20</strain>
    </source>
</reference>
<keyword evidence="4 6" id="KW-1133">Transmembrane helix</keyword>
<keyword evidence="3 6" id="KW-0812">Transmembrane</keyword>
<sequence>MPPAAAALDGRALAATSTPAGSPIRAAGILAALAIAAVAVPVVADDYWYNAILIPFLIMALAGLGLNLTMGFAGQASLGTGAFMAVGAYATYNLLLRVPVLPLPFSLLGGGLIAGLVGLVVGLPSLRIRGFYLVAPTLAAQFLIAWTFNQVGWFSNYATSSAISAPHLALLGRDLSSPAGRYALTLASVVVVTAVAWRLVRSRTGRDWRAVRDGETAAAIIGVPVSRAKLSAFFVGAAVSGVAGALWAFAYLGTVDARSFDLDRSFQAMFIIIVGGLGSLSGSFLGAAFIVLTPILLSHLSGTILGTGLDGGQIANLQRVVFGALIIGFLIKEPNGLAALLGSLVDRLRRLAHRPDPLGEDR</sequence>
<dbReference type="HOGENOM" id="CLU_031365_2_1_5"/>
<evidence type="ECO:0000313" key="8">
    <source>
        <dbReference type="Proteomes" id="UP000029492"/>
    </source>
</evidence>
<feature type="transmembrane region" description="Helical" evidence="6">
    <location>
        <begin position="182"/>
        <end position="200"/>
    </location>
</feature>
<dbReference type="CDD" id="cd06581">
    <property type="entry name" value="TM_PBP1_LivM_like"/>
    <property type="match status" value="1"/>
</dbReference>
<dbReference type="EMBL" id="CP003811">
    <property type="protein sequence ID" value="AIQ92972.1"/>
    <property type="molecule type" value="Genomic_DNA"/>
</dbReference>
<evidence type="ECO:0000256" key="5">
    <source>
        <dbReference type="ARBA" id="ARBA00023136"/>
    </source>
</evidence>
<dbReference type="PANTHER" id="PTHR30482:SF5">
    <property type="entry name" value="ABC TRANSPORTER PERMEASE PROTEIN"/>
    <property type="match status" value="1"/>
</dbReference>
<organism evidence="7 8">
    <name type="scientific">Methylobacterium oryzae CBMB20</name>
    <dbReference type="NCBI Taxonomy" id="693986"/>
    <lineage>
        <taxon>Bacteria</taxon>
        <taxon>Pseudomonadati</taxon>
        <taxon>Pseudomonadota</taxon>
        <taxon>Alphaproteobacteria</taxon>
        <taxon>Hyphomicrobiales</taxon>
        <taxon>Methylobacteriaceae</taxon>
        <taxon>Methylobacterium</taxon>
    </lineage>
</organism>
<dbReference type="GO" id="GO:0005886">
    <property type="term" value="C:plasma membrane"/>
    <property type="evidence" value="ECO:0007669"/>
    <property type="project" value="UniProtKB-SubCell"/>
</dbReference>
<keyword evidence="5 6" id="KW-0472">Membrane</keyword>
<dbReference type="PANTHER" id="PTHR30482">
    <property type="entry name" value="HIGH-AFFINITY BRANCHED-CHAIN AMINO ACID TRANSPORT SYSTEM PERMEASE"/>
    <property type="match status" value="1"/>
</dbReference>
<dbReference type="eggNOG" id="COG4177">
    <property type="taxonomic scope" value="Bacteria"/>
</dbReference>
<evidence type="ECO:0000256" key="4">
    <source>
        <dbReference type="ARBA" id="ARBA00022989"/>
    </source>
</evidence>
<evidence type="ECO:0000313" key="7">
    <source>
        <dbReference type="EMBL" id="AIQ92972.1"/>
    </source>
</evidence>
<gene>
    <name evidence="7" type="ORF">MOC_5217</name>
</gene>
<feature type="transmembrane region" description="Helical" evidence="6">
    <location>
        <begin position="24"/>
        <end position="42"/>
    </location>
</feature>
<evidence type="ECO:0000256" key="3">
    <source>
        <dbReference type="ARBA" id="ARBA00022692"/>
    </source>
</evidence>
<feature type="transmembrane region" description="Helical" evidence="6">
    <location>
        <begin position="48"/>
        <end position="69"/>
    </location>
</feature>
<evidence type="ECO:0000256" key="2">
    <source>
        <dbReference type="ARBA" id="ARBA00022475"/>
    </source>
</evidence>
<name>A0A089NZZ8_9HYPH</name>
<feature type="transmembrane region" description="Helical" evidence="6">
    <location>
        <begin position="130"/>
        <end position="148"/>
    </location>
</feature>
<keyword evidence="2" id="KW-1003">Cell membrane</keyword>
<dbReference type="KEGG" id="mor:MOC_5217"/>